<evidence type="ECO:0000313" key="4">
    <source>
        <dbReference type="Proteomes" id="UP000187209"/>
    </source>
</evidence>
<proteinExistence type="predicted"/>
<keyword evidence="2" id="KW-0732">Signal</keyword>
<organism evidence="3 4">
    <name type="scientific">Stentor coeruleus</name>
    <dbReference type="NCBI Taxonomy" id="5963"/>
    <lineage>
        <taxon>Eukaryota</taxon>
        <taxon>Sar</taxon>
        <taxon>Alveolata</taxon>
        <taxon>Ciliophora</taxon>
        <taxon>Postciliodesmatophora</taxon>
        <taxon>Heterotrichea</taxon>
        <taxon>Heterotrichida</taxon>
        <taxon>Stentoridae</taxon>
        <taxon>Stentor</taxon>
    </lineage>
</organism>
<dbReference type="AlphaFoldDB" id="A0A1R2BCJ1"/>
<feature type="chain" id="PRO_5012073961" evidence="2">
    <location>
        <begin position="19"/>
        <end position="116"/>
    </location>
</feature>
<keyword evidence="4" id="KW-1185">Reference proteome</keyword>
<evidence type="ECO:0000256" key="2">
    <source>
        <dbReference type="SAM" id="SignalP"/>
    </source>
</evidence>
<feature type="signal peptide" evidence="2">
    <location>
        <begin position="1"/>
        <end position="18"/>
    </location>
</feature>
<dbReference type="Proteomes" id="UP000187209">
    <property type="component" value="Unassembled WGS sequence"/>
</dbReference>
<accession>A0A1R2BCJ1</accession>
<feature type="coiled-coil region" evidence="1">
    <location>
        <begin position="15"/>
        <end position="67"/>
    </location>
</feature>
<dbReference type="EMBL" id="MPUH01000749">
    <property type="protein sequence ID" value="OMJ74476.1"/>
    <property type="molecule type" value="Genomic_DNA"/>
</dbReference>
<sequence>MLLVLLILTASGISLTKTQEELDCMALEVEALTATYADSEGVVRLTADMLEYENVQLTNLLNSMEENSLISIDSVVYDKAKLAAQIAKTNDFIGKLSASNERLVVKQGVMSFEKLD</sequence>
<protein>
    <submittedName>
        <fullName evidence="3">Uncharacterized protein</fullName>
    </submittedName>
</protein>
<keyword evidence="1" id="KW-0175">Coiled coil</keyword>
<gene>
    <name evidence="3" type="ORF">SteCoe_26603</name>
</gene>
<reference evidence="3 4" key="1">
    <citation type="submission" date="2016-11" db="EMBL/GenBank/DDBJ databases">
        <title>The macronuclear genome of Stentor coeruleus: a giant cell with tiny introns.</title>
        <authorList>
            <person name="Slabodnick M."/>
            <person name="Ruby J.G."/>
            <person name="Reiff S.B."/>
            <person name="Swart E.C."/>
            <person name="Gosai S."/>
            <person name="Prabakaran S."/>
            <person name="Witkowska E."/>
            <person name="Larue G.E."/>
            <person name="Fisher S."/>
            <person name="Freeman R.M."/>
            <person name="Gunawardena J."/>
            <person name="Chu W."/>
            <person name="Stover N.A."/>
            <person name="Gregory B.D."/>
            <person name="Nowacki M."/>
            <person name="Derisi J."/>
            <person name="Roy S.W."/>
            <person name="Marshall W.F."/>
            <person name="Sood P."/>
        </authorList>
    </citation>
    <scope>NUCLEOTIDE SEQUENCE [LARGE SCALE GENOMIC DNA]</scope>
    <source>
        <strain evidence="3">WM001</strain>
    </source>
</reference>
<comment type="caution">
    <text evidence="3">The sequence shown here is derived from an EMBL/GenBank/DDBJ whole genome shotgun (WGS) entry which is preliminary data.</text>
</comment>
<name>A0A1R2BCJ1_9CILI</name>
<evidence type="ECO:0000313" key="3">
    <source>
        <dbReference type="EMBL" id="OMJ74476.1"/>
    </source>
</evidence>
<evidence type="ECO:0000256" key="1">
    <source>
        <dbReference type="SAM" id="Coils"/>
    </source>
</evidence>